<dbReference type="GeneID" id="93608366"/>
<gene>
    <name evidence="1" type="ORF">RO3G_01394</name>
</gene>
<dbReference type="AlphaFoldDB" id="I1BKG0"/>
<organism evidence="1 2">
    <name type="scientific">Rhizopus delemar (strain RA 99-880 / ATCC MYA-4621 / FGSC 9543 / NRRL 43880)</name>
    <name type="common">Mucormycosis agent</name>
    <name type="synonym">Rhizopus arrhizus var. delemar</name>
    <dbReference type="NCBI Taxonomy" id="246409"/>
    <lineage>
        <taxon>Eukaryota</taxon>
        <taxon>Fungi</taxon>
        <taxon>Fungi incertae sedis</taxon>
        <taxon>Mucoromycota</taxon>
        <taxon>Mucoromycotina</taxon>
        <taxon>Mucoromycetes</taxon>
        <taxon>Mucorales</taxon>
        <taxon>Mucorineae</taxon>
        <taxon>Rhizopodaceae</taxon>
        <taxon>Rhizopus</taxon>
    </lineage>
</organism>
<proteinExistence type="predicted"/>
<evidence type="ECO:0000313" key="2">
    <source>
        <dbReference type="Proteomes" id="UP000009138"/>
    </source>
</evidence>
<dbReference type="Proteomes" id="UP000009138">
    <property type="component" value="Unassembled WGS sequence"/>
</dbReference>
<dbReference type="InParanoid" id="I1BKG0"/>
<protein>
    <submittedName>
        <fullName evidence="1">Uncharacterized protein</fullName>
    </submittedName>
</protein>
<dbReference type="EMBL" id="CH476732">
    <property type="protein sequence ID" value="EIE76690.1"/>
    <property type="molecule type" value="Genomic_DNA"/>
</dbReference>
<accession>I1BKG0</accession>
<dbReference type="RefSeq" id="XP_067512086.1">
    <property type="nucleotide sequence ID" value="XM_067655985.1"/>
</dbReference>
<reference evidence="1 2" key="1">
    <citation type="journal article" date="2009" name="PLoS Genet.">
        <title>Genomic analysis of the basal lineage fungus Rhizopus oryzae reveals a whole-genome duplication.</title>
        <authorList>
            <person name="Ma L.-J."/>
            <person name="Ibrahim A.S."/>
            <person name="Skory C."/>
            <person name="Grabherr M.G."/>
            <person name="Burger G."/>
            <person name="Butler M."/>
            <person name="Elias M."/>
            <person name="Idnurm A."/>
            <person name="Lang B.F."/>
            <person name="Sone T."/>
            <person name="Abe A."/>
            <person name="Calvo S.E."/>
            <person name="Corrochano L.M."/>
            <person name="Engels R."/>
            <person name="Fu J."/>
            <person name="Hansberg W."/>
            <person name="Kim J.-M."/>
            <person name="Kodira C.D."/>
            <person name="Koehrsen M.J."/>
            <person name="Liu B."/>
            <person name="Miranda-Saavedra D."/>
            <person name="O'Leary S."/>
            <person name="Ortiz-Castellanos L."/>
            <person name="Poulter R."/>
            <person name="Rodriguez-Romero J."/>
            <person name="Ruiz-Herrera J."/>
            <person name="Shen Y.-Q."/>
            <person name="Zeng Q."/>
            <person name="Galagan J."/>
            <person name="Birren B.W."/>
            <person name="Cuomo C.A."/>
            <person name="Wickes B.L."/>
        </authorList>
    </citation>
    <scope>NUCLEOTIDE SEQUENCE [LARGE SCALE GENOMIC DNA]</scope>
    <source>
        <strain evidence="2">RA 99-880 / ATCC MYA-4621 / FGSC 9543 / NRRL 43880</strain>
    </source>
</reference>
<dbReference type="VEuPathDB" id="FungiDB:RO3G_01394"/>
<keyword evidence="2" id="KW-1185">Reference proteome</keyword>
<name>I1BKG0_RHIO9</name>
<sequence length="92" mass="10562">MRRATRWRLGGIEVLKPLVGGRKTESASGNRLAKKGWSVFRFGSFLVGKKFKLWRWIALDRRFNLSWRRKSWWTENSGSGSMRGCSGGGSLR</sequence>
<evidence type="ECO:0000313" key="1">
    <source>
        <dbReference type="EMBL" id="EIE76690.1"/>
    </source>
</evidence>